<dbReference type="EMBL" id="JAMXFF010000087">
    <property type="protein sequence ID" value="MCT7970310.1"/>
    <property type="molecule type" value="Genomic_DNA"/>
</dbReference>
<proteinExistence type="predicted"/>
<reference evidence="1 2" key="1">
    <citation type="journal article" date="2022" name="Front. Microbiol.">
        <title>High genomic differentiation and limited gene flow indicate recent cryptic speciation within the genus Laspinema (cyanobacteria).</title>
        <authorList>
            <person name="Stanojkovic A."/>
            <person name="Skoupy S."/>
            <person name="Skaloud P."/>
            <person name="Dvorak P."/>
        </authorList>
    </citation>
    <scope>NUCLEOTIDE SEQUENCE [LARGE SCALE GENOMIC DNA]</scope>
    <source>
        <strain evidence="1 2">D2a</strain>
    </source>
</reference>
<name>A0ABT2MZY0_9CYAN</name>
<sequence>MTNPQLNVEPIHPVGLPNSYPFKPIPIKEISPPPILTTDEQSKEFEEEEVEYLDQLLTEEWEYYHLGYFDLERL</sequence>
<evidence type="ECO:0000313" key="2">
    <source>
        <dbReference type="Proteomes" id="UP001525890"/>
    </source>
</evidence>
<evidence type="ECO:0000313" key="1">
    <source>
        <dbReference type="EMBL" id="MCT7970310.1"/>
    </source>
</evidence>
<protein>
    <submittedName>
        <fullName evidence="1">Uncharacterized protein</fullName>
    </submittedName>
</protein>
<accession>A0ABT2MZY0</accession>
<dbReference type="RefSeq" id="WP_368009729.1">
    <property type="nucleotide sequence ID" value="NZ_JAMXFF010000087.1"/>
</dbReference>
<comment type="caution">
    <text evidence="1">The sequence shown here is derived from an EMBL/GenBank/DDBJ whole genome shotgun (WGS) entry which is preliminary data.</text>
</comment>
<keyword evidence="2" id="KW-1185">Reference proteome</keyword>
<organism evidence="1 2">
    <name type="scientific">Laspinema palackyanum D2a</name>
    <dbReference type="NCBI Taxonomy" id="2953684"/>
    <lineage>
        <taxon>Bacteria</taxon>
        <taxon>Bacillati</taxon>
        <taxon>Cyanobacteriota</taxon>
        <taxon>Cyanophyceae</taxon>
        <taxon>Oscillatoriophycideae</taxon>
        <taxon>Oscillatoriales</taxon>
        <taxon>Laspinemataceae</taxon>
        <taxon>Laspinema</taxon>
        <taxon>Laspinema palackyanum</taxon>
    </lineage>
</organism>
<dbReference type="Proteomes" id="UP001525890">
    <property type="component" value="Unassembled WGS sequence"/>
</dbReference>
<gene>
    <name evidence="1" type="ORF">NG799_28745</name>
</gene>